<evidence type="ECO:0000256" key="6">
    <source>
        <dbReference type="ARBA" id="ARBA00022692"/>
    </source>
</evidence>
<keyword evidence="9" id="KW-0067">ATP-binding</keyword>
<evidence type="ECO:0000256" key="2">
    <source>
        <dbReference type="ARBA" id="ARBA00004141"/>
    </source>
</evidence>
<feature type="domain" description="Histidine kinase" evidence="14">
    <location>
        <begin position="226"/>
        <end position="442"/>
    </location>
</feature>
<dbReference type="CDD" id="cd00075">
    <property type="entry name" value="HATPase"/>
    <property type="match status" value="1"/>
</dbReference>
<organism evidence="15 16">
    <name type="scientific">Trinickia symbiotica</name>
    <dbReference type="NCBI Taxonomy" id="863227"/>
    <lineage>
        <taxon>Bacteria</taxon>
        <taxon>Pseudomonadati</taxon>
        <taxon>Pseudomonadota</taxon>
        <taxon>Betaproteobacteria</taxon>
        <taxon>Burkholderiales</taxon>
        <taxon>Burkholderiaceae</taxon>
        <taxon>Trinickia</taxon>
    </lineage>
</organism>
<dbReference type="STRING" id="863227.GCA_000373005_02602"/>
<dbReference type="GO" id="GO:0005886">
    <property type="term" value="C:plasma membrane"/>
    <property type="evidence" value="ECO:0007669"/>
    <property type="project" value="TreeGrafter"/>
</dbReference>
<evidence type="ECO:0000256" key="12">
    <source>
        <dbReference type="ARBA" id="ARBA00023136"/>
    </source>
</evidence>
<dbReference type="PANTHER" id="PTHR45436:SF14">
    <property type="entry name" value="SENSOR PROTEIN QSEC"/>
    <property type="match status" value="1"/>
</dbReference>
<dbReference type="InterPro" id="IPR036097">
    <property type="entry name" value="HisK_dim/P_sf"/>
</dbReference>
<dbReference type="PANTHER" id="PTHR45436">
    <property type="entry name" value="SENSOR HISTIDINE KINASE YKOH"/>
    <property type="match status" value="1"/>
</dbReference>
<proteinExistence type="predicted"/>
<dbReference type="InterPro" id="IPR005467">
    <property type="entry name" value="His_kinase_dom"/>
</dbReference>
<dbReference type="CDD" id="cd00082">
    <property type="entry name" value="HisKA"/>
    <property type="match status" value="1"/>
</dbReference>
<gene>
    <name evidence="15" type="ORF">C0Z20_07395</name>
</gene>
<dbReference type="Pfam" id="PF00512">
    <property type="entry name" value="HisKA"/>
    <property type="match status" value="1"/>
</dbReference>
<dbReference type="SUPFAM" id="SSF55874">
    <property type="entry name" value="ATPase domain of HSP90 chaperone/DNA topoisomerase II/histidine kinase"/>
    <property type="match status" value="1"/>
</dbReference>
<dbReference type="GO" id="GO:0000155">
    <property type="term" value="F:phosphorelay sensor kinase activity"/>
    <property type="evidence" value="ECO:0007669"/>
    <property type="project" value="InterPro"/>
</dbReference>
<dbReference type="Gene3D" id="3.30.565.10">
    <property type="entry name" value="Histidine kinase-like ATPase, C-terminal domain"/>
    <property type="match status" value="1"/>
</dbReference>
<comment type="caution">
    <text evidence="15">The sequence shown here is derived from an EMBL/GenBank/DDBJ whole genome shotgun (WGS) entry which is preliminary data.</text>
</comment>
<dbReference type="SUPFAM" id="SSF47384">
    <property type="entry name" value="Homodimeric domain of signal transducing histidine kinase"/>
    <property type="match status" value="1"/>
</dbReference>
<dbReference type="InterPro" id="IPR003594">
    <property type="entry name" value="HATPase_dom"/>
</dbReference>
<evidence type="ECO:0000259" key="14">
    <source>
        <dbReference type="PROSITE" id="PS50109"/>
    </source>
</evidence>
<evidence type="ECO:0000313" key="15">
    <source>
        <dbReference type="EMBL" id="PMS37763.1"/>
    </source>
</evidence>
<evidence type="ECO:0000256" key="13">
    <source>
        <dbReference type="SAM" id="Phobius"/>
    </source>
</evidence>
<accession>A0A2N7X7M2</accession>
<keyword evidence="6 13" id="KW-0812">Transmembrane</keyword>
<evidence type="ECO:0000256" key="3">
    <source>
        <dbReference type="ARBA" id="ARBA00012438"/>
    </source>
</evidence>
<dbReference type="SMART" id="SM00387">
    <property type="entry name" value="HATPase_c"/>
    <property type="match status" value="1"/>
</dbReference>
<dbReference type="GO" id="GO:0005524">
    <property type="term" value="F:ATP binding"/>
    <property type="evidence" value="ECO:0007669"/>
    <property type="project" value="UniProtKB-KW"/>
</dbReference>
<dbReference type="Pfam" id="PF02518">
    <property type="entry name" value="HATPase_c"/>
    <property type="match status" value="1"/>
</dbReference>
<dbReference type="Proteomes" id="UP000235777">
    <property type="component" value="Unassembled WGS sequence"/>
</dbReference>
<dbReference type="InterPro" id="IPR050428">
    <property type="entry name" value="TCS_sensor_his_kinase"/>
</dbReference>
<dbReference type="InterPro" id="IPR004358">
    <property type="entry name" value="Sig_transdc_His_kin-like_C"/>
</dbReference>
<keyword evidence="12 13" id="KW-0472">Membrane</keyword>
<keyword evidence="4" id="KW-0597">Phosphoprotein</keyword>
<dbReference type="InterPro" id="IPR036890">
    <property type="entry name" value="HATPase_C_sf"/>
</dbReference>
<comment type="catalytic activity">
    <reaction evidence="1">
        <text>ATP + protein L-histidine = ADP + protein N-phospho-L-histidine.</text>
        <dbReference type="EC" id="2.7.13.3"/>
    </reaction>
</comment>
<dbReference type="OrthoDB" id="8554694at2"/>
<evidence type="ECO:0000256" key="11">
    <source>
        <dbReference type="ARBA" id="ARBA00023012"/>
    </source>
</evidence>
<dbReference type="RefSeq" id="WP_018441161.1">
    <property type="nucleotide sequence ID" value="NZ_KB890176.1"/>
</dbReference>
<dbReference type="InterPro" id="IPR013727">
    <property type="entry name" value="2CSK_N"/>
</dbReference>
<evidence type="ECO:0000256" key="9">
    <source>
        <dbReference type="ARBA" id="ARBA00022840"/>
    </source>
</evidence>
<dbReference type="PRINTS" id="PR00344">
    <property type="entry name" value="BCTRLSENSOR"/>
</dbReference>
<comment type="subcellular location">
    <subcellularLocation>
        <location evidence="2">Membrane</location>
        <topology evidence="2">Multi-pass membrane protein</topology>
    </subcellularLocation>
</comment>
<evidence type="ECO:0000256" key="8">
    <source>
        <dbReference type="ARBA" id="ARBA00022777"/>
    </source>
</evidence>
<evidence type="ECO:0000256" key="4">
    <source>
        <dbReference type="ARBA" id="ARBA00022553"/>
    </source>
</evidence>
<keyword evidence="8 15" id="KW-0418">Kinase</keyword>
<protein>
    <recommendedName>
        <fullName evidence="3">histidine kinase</fullName>
        <ecNumber evidence="3">2.7.13.3</ecNumber>
    </recommendedName>
</protein>
<evidence type="ECO:0000313" key="16">
    <source>
        <dbReference type="Proteomes" id="UP000235777"/>
    </source>
</evidence>
<name>A0A2N7X7M2_9BURK</name>
<evidence type="ECO:0000256" key="7">
    <source>
        <dbReference type="ARBA" id="ARBA00022741"/>
    </source>
</evidence>
<dbReference type="InterPro" id="IPR003661">
    <property type="entry name" value="HisK_dim/P_dom"/>
</dbReference>
<keyword evidence="10 13" id="KW-1133">Transmembrane helix</keyword>
<keyword evidence="5" id="KW-0808">Transferase</keyword>
<keyword evidence="16" id="KW-1185">Reference proteome</keyword>
<reference evidence="15 16" key="1">
    <citation type="submission" date="2018-01" db="EMBL/GenBank/DDBJ databases">
        <title>Whole genome analyses suggest that Burkholderia sensu lato contains two further novel genera in the rhizoxinica-symbiotica group Mycetohabitans gen. nov., and Trinickia gen. nov.: implications for the evolution of diazotrophy and nodulation in the Burkholderiaceae.</title>
        <authorList>
            <person name="Estrada-de los Santos P."/>
            <person name="Palmer M."/>
            <person name="Chavez-Ramirez B."/>
            <person name="Beukes C."/>
            <person name="Steenkamp E.T."/>
            <person name="Hirsch A.M."/>
            <person name="Manyaka P."/>
            <person name="Maluk M."/>
            <person name="Lafos M."/>
            <person name="Crook M."/>
            <person name="Gross E."/>
            <person name="Simon M.F."/>
            <person name="Bueno dos Reis Junior F."/>
            <person name="Poole P.S."/>
            <person name="Venter S.N."/>
            <person name="James E.K."/>
        </authorList>
    </citation>
    <scope>NUCLEOTIDE SEQUENCE [LARGE SCALE GENOMIC DNA]</scope>
    <source>
        <strain evidence="15 16">JPY 581</strain>
    </source>
</reference>
<dbReference type="Pfam" id="PF08521">
    <property type="entry name" value="2CSK_N"/>
    <property type="match status" value="1"/>
</dbReference>
<dbReference type="EMBL" id="PNYC01000003">
    <property type="protein sequence ID" value="PMS37763.1"/>
    <property type="molecule type" value="Genomic_DNA"/>
</dbReference>
<dbReference type="AlphaFoldDB" id="A0A2N7X7M2"/>
<dbReference type="EC" id="2.7.13.3" evidence="3"/>
<evidence type="ECO:0000256" key="5">
    <source>
        <dbReference type="ARBA" id="ARBA00022679"/>
    </source>
</evidence>
<keyword evidence="11" id="KW-0902">Two-component regulatory system</keyword>
<evidence type="ECO:0000256" key="1">
    <source>
        <dbReference type="ARBA" id="ARBA00000085"/>
    </source>
</evidence>
<keyword evidence="7" id="KW-0547">Nucleotide-binding</keyword>
<dbReference type="Gene3D" id="1.10.287.130">
    <property type="match status" value="1"/>
</dbReference>
<dbReference type="PROSITE" id="PS50109">
    <property type="entry name" value="HIS_KIN"/>
    <property type="match status" value="1"/>
</dbReference>
<feature type="transmembrane region" description="Helical" evidence="13">
    <location>
        <begin position="146"/>
        <end position="169"/>
    </location>
</feature>
<evidence type="ECO:0000256" key="10">
    <source>
        <dbReference type="ARBA" id="ARBA00022989"/>
    </source>
</evidence>
<sequence length="460" mass="49559">MRSIKGRLLGWLIFGFVAVSAIAGYGVYLKARGEAGELFDYELRTVALSLPPDVATVGVAVGPSPQLEGLSEDRIAIEVRNQQGRVVYRSEDTPPFERGAEGFRTIEVDEKHWRVFSAQVGERFVQVAQPVSVRDALAARLALRTLWPFALLLPATIVLVLVVVGRALAPIRGVTRALSTRSFEALEPLRFDSAMPVEIRPLVHALNDLLARLGTASQAQRTFVADAAHELRSPLTALRLQLQAAERDGSLKGEGRTLAQIEERLNRLIRLVQQLLALAREDALGVAEMQPVDLRRLAEQAVGDLSLVAETKSIDLGLEVDHAAAADGEFAVMGEPHALTAVLNNLLDNAIRHTPTGGKVDVVLQRDANGIGLSVRDNGPGIPEDELPRVCDRFYRSAGAEGQGSGLGLAIVARIVQRHHASLALRNNEDGLGLTVSIAGLNPAAVETLQRSTQRAVAPE</sequence>
<dbReference type="SMART" id="SM00388">
    <property type="entry name" value="HisKA"/>
    <property type="match status" value="1"/>
</dbReference>